<accession>A0A6S6R1M0</accession>
<dbReference type="CDD" id="cd17574">
    <property type="entry name" value="REC_OmpR"/>
    <property type="match status" value="1"/>
</dbReference>
<evidence type="ECO:0000256" key="5">
    <source>
        <dbReference type="ARBA" id="ARBA00023125"/>
    </source>
</evidence>
<evidence type="ECO:0000256" key="3">
    <source>
        <dbReference type="ARBA" id="ARBA00023012"/>
    </source>
</evidence>
<dbReference type="AlphaFoldDB" id="A0A6S6R1M0"/>
<dbReference type="GO" id="GO:0032993">
    <property type="term" value="C:protein-DNA complex"/>
    <property type="evidence" value="ECO:0007669"/>
    <property type="project" value="TreeGrafter"/>
</dbReference>
<dbReference type="Proteomes" id="UP000515561">
    <property type="component" value="Chromosome"/>
</dbReference>
<protein>
    <recommendedName>
        <fullName evidence="1">Stage 0 sporulation protein A homolog</fullName>
    </recommendedName>
</protein>
<dbReference type="PANTHER" id="PTHR48111">
    <property type="entry name" value="REGULATOR OF RPOS"/>
    <property type="match status" value="1"/>
</dbReference>
<dbReference type="PROSITE" id="PS50110">
    <property type="entry name" value="RESPONSE_REGULATORY"/>
    <property type="match status" value="1"/>
</dbReference>
<dbReference type="PROSITE" id="PS51755">
    <property type="entry name" value="OMPR_PHOB"/>
    <property type="match status" value="1"/>
</dbReference>
<dbReference type="Gene3D" id="1.10.10.10">
    <property type="entry name" value="Winged helix-like DNA-binding domain superfamily/Winged helix DNA-binding domain"/>
    <property type="match status" value="1"/>
</dbReference>
<dbReference type="SMART" id="SM00448">
    <property type="entry name" value="REC"/>
    <property type="match status" value="1"/>
</dbReference>
<dbReference type="InterPro" id="IPR036388">
    <property type="entry name" value="WH-like_DNA-bd_sf"/>
</dbReference>
<evidence type="ECO:0000256" key="2">
    <source>
        <dbReference type="ARBA" id="ARBA00022553"/>
    </source>
</evidence>
<evidence type="ECO:0000256" key="4">
    <source>
        <dbReference type="ARBA" id="ARBA00023015"/>
    </source>
</evidence>
<keyword evidence="3" id="KW-0902">Two-component regulatory system</keyword>
<keyword evidence="4" id="KW-0805">Transcription regulation</keyword>
<dbReference type="GO" id="GO:0000156">
    <property type="term" value="F:phosphorelay response regulator activity"/>
    <property type="evidence" value="ECO:0007669"/>
    <property type="project" value="TreeGrafter"/>
</dbReference>
<keyword evidence="2" id="KW-0597">Phosphoprotein</keyword>
<dbReference type="EMBL" id="AP023367">
    <property type="protein sequence ID" value="BCJ95986.1"/>
    <property type="molecule type" value="Genomic_DNA"/>
</dbReference>
<dbReference type="InterPro" id="IPR001867">
    <property type="entry name" value="OmpR/PhoB-type_DNA-bd"/>
</dbReference>
<evidence type="ECO:0000256" key="1">
    <source>
        <dbReference type="ARBA" id="ARBA00018672"/>
    </source>
</evidence>
<dbReference type="InterPro" id="IPR011006">
    <property type="entry name" value="CheY-like_superfamily"/>
</dbReference>
<dbReference type="GO" id="GO:0000976">
    <property type="term" value="F:transcription cis-regulatory region binding"/>
    <property type="evidence" value="ECO:0007669"/>
    <property type="project" value="TreeGrafter"/>
</dbReference>
<dbReference type="GO" id="GO:0005829">
    <property type="term" value="C:cytosol"/>
    <property type="evidence" value="ECO:0007669"/>
    <property type="project" value="TreeGrafter"/>
</dbReference>
<dbReference type="PANTHER" id="PTHR48111:SF40">
    <property type="entry name" value="PHOSPHATE REGULON TRANSCRIPTIONAL REGULATORY PROTEIN PHOB"/>
    <property type="match status" value="1"/>
</dbReference>
<keyword evidence="6" id="KW-0804">Transcription</keyword>
<dbReference type="KEGG" id="acel:acsn021_35550"/>
<dbReference type="SUPFAM" id="SSF52172">
    <property type="entry name" value="CheY-like"/>
    <property type="match status" value="1"/>
</dbReference>
<keyword evidence="9" id="KW-1185">Reference proteome</keyword>
<evidence type="ECO:0000256" key="7">
    <source>
        <dbReference type="ARBA" id="ARBA00024867"/>
    </source>
</evidence>
<evidence type="ECO:0000256" key="6">
    <source>
        <dbReference type="ARBA" id="ARBA00023163"/>
    </source>
</evidence>
<dbReference type="InterPro" id="IPR001789">
    <property type="entry name" value="Sig_transdc_resp-reg_receiver"/>
</dbReference>
<dbReference type="Pfam" id="PF00072">
    <property type="entry name" value="Response_reg"/>
    <property type="match status" value="1"/>
</dbReference>
<comment type="function">
    <text evidence="7">May play the central regulatory role in sporulation. It may be an element of the effector pathway responsible for the activation of sporulation genes in response to nutritional stress. Spo0A may act in concert with spo0H (a sigma factor) to control the expression of some genes that are critical to the sporulation process.</text>
</comment>
<reference evidence="8 9" key="1">
    <citation type="journal article" date="2016" name="Int. J. Syst. Evol. Microbiol.">
        <title>Descriptions of Anaerotaenia torta gen. nov., sp. nov. and Anaerocolumna cellulosilytica gen. nov., sp. nov. isolated from a methanogenic reactor of cattle waste.</title>
        <authorList>
            <person name="Uek A."/>
            <person name="Ohtaki Y."/>
            <person name="Kaku N."/>
            <person name="Ueki K."/>
        </authorList>
    </citation>
    <scope>NUCLEOTIDE SEQUENCE [LARGE SCALE GENOMIC DNA]</scope>
    <source>
        <strain evidence="8 9">SN021</strain>
    </source>
</reference>
<keyword evidence="5 8" id="KW-0238">DNA-binding</keyword>
<sequence>MYEILIIEDDKALSNGIRLALQREDLHFMQVNNLFEARNELNRTQYDLILLDINLPDGNGFIFLEEIRCLMQVPIIILTACDMETDIVTGLELGADDYITKPFSLMILRARVNTQLKRGTVPKDNNFIQMDEFRFDFDTMEFFKRGEVLNLSRIEQKLLKVLVFNKGRTLTRNQLMDKLWMEEAPDEYQKKYCGTAKGGRVISDFYWHHSCQGNLSPSGFLEEIGRKVIYSIL</sequence>
<dbReference type="Gene3D" id="6.10.250.690">
    <property type="match status" value="1"/>
</dbReference>
<dbReference type="Pfam" id="PF00486">
    <property type="entry name" value="Trans_reg_C"/>
    <property type="match status" value="1"/>
</dbReference>
<dbReference type="RefSeq" id="WP_184092371.1">
    <property type="nucleotide sequence ID" value="NZ_AP023367.1"/>
</dbReference>
<proteinExistence type="predicted"/>
<dbReference type="Gene3D" id="3.40.50.2300">
    <property type="match status" value="1"/>
</dbReference>
<evidence type="ECO:0000313" key="9">
    <source>
        <dbReference type="Proteomes" id="UP000515561"/>
    </source>
</evidence>
<dbReference type="GO" id="GO:0006355">
    <property type="term" value="P:regulation of DNA-templated transcription"/>
    <property type="evidence" value="ECO:0007669"/>
    <property type="project" value="InterPro"/>
</dbReference>
<gene>
    <name evidence="8" type="ORF">acsn021_35550</name>
</gene>
<organism evidence="8 9">
    <name type="scientific">Anaerocolumna cellulosilytica</name>
    <dbReference type="NCBI Taxonomy" id="433286"/>
    <lineage>
        <taxon>Bacteria</taxon>
        <taxon>Bacillati</taxon>
        <taxon>Bacillota</taxon>
        <taxon>Clostridia</taxon>
        <taxon>Lachnospirales</taxon>
        <taxon>Lachnospiraceae</taxon>
        <taxon>Anaerocolumna</taxon>
    </lineage>
</organism>
<name>A0A6S6R1M0_9FIRM</name>
<dbReference type="InterPro" id="IPR039420">
    <property type="entry name" value="WalR-like"/>
</dbReference>
<evidence type="ECO:0000313" key="8">
    <source>
        <dbReference type="EMBL" id="BCJ95986.1"/>
    </source>
</evidence>